<accession>A0A7X2V6Z4</accession>
<comment type="caution">
    <text evidence="2">The sequence shown here is derived from an EMBL/GenBank/DDBJ whole genome shotgun (WGS) entry which is preliminary data.</text>
</comment>
<dbReference type="Proteomes" id="UP000434639">
    <property type="component" value="Unassembled WGS sequence"/>
</dbReference>
<dbReference type="AlphaFoldDB" id="A0A7X2V6Z4"/>
<reference evidence="2 3" key="1">
    <citation type="journal article" date="2017" name="Int. J. Syst. Evol. Microbiol.">
        <title>Bacillus mangrovi sp. nov., isolated from a sediment sample from a mangrove forest.</title>
        <authorList>
            <person name="Gupta V."/>
            <person name="Singh P.K."/>
            <person name="Korpole S."/>
            <person name="Tanuku N.R.S."/>
            <person name="Pinnaka A.K."/>
        </authorList>
    </citation>
    <scope>NUCLEOTIDE SEQUENCE [LARGE SCALE GENOMIC DNA]</scope>
    <source>
        <strain evidence="2 3">KCTC 33872</strain>
    </source>
</reference>
<evidence type="ECO:0000313" key="3">
    <source>
        <dbReference type="Proteomes" id="UP000434639"/>
    </source>
</evidence>
<name>A0A7X2V6Z4_9BACI</name>
<protein>
    <submittedName>
        <fullName evidence="2">YfhD family protein</fullName>
    </submittedName>
</protein>
<gene>
    <name evidence="2" type="ORF">GKZ89_18995</name>
</gene>
<feature type="compositionally biased region" description="Basic and acidic residues" evidence="1">
    <location>
        <begin position="24"/>
        <end position="40"/>
    </location>
</feature>
<organism evidence="2 3">
    <name type="scientific">Metabacillus mangrovi</name>
    <dbReference type="NCBI Taxonomy" id="1491830"/>
    <lineage>
        <taxon>Bacteria</taxon>
        <taxon>Bacillati</taxon>
        <taxon>Bacillota</taxon>
        <taxon>Bacilli</taxon>
        <taxon>Bacillales</taxon>
        <taxon>Bacillaceae</taxon>
        <taxon>Metabacillus</taxon>
    </lineage>
</organism>
<evidence type="ECO:0000313" key="2">
    <source>
        <dbReference type="EMBL" id="MTH55483.1"/>
    </source>
</evidence>
<sequence>MGRGHKQHTRDKNKNGLAQVPKQLKKETDGTYEEFSRELADQADMEAQARANAANQRQKRKK</sequence>
<dbReference type="Pfam" id="PF14151">
    <property type="entry name" value="YfhD"/>
    <property type="match status" value="1"/>
</dbReference>
<dbReference type="InterPro" id="IPR025435">
    <property type="entry name" value="YfhD-like"/>
</dbReference>
<dbReference type="OrthoDB" id="2973490at2"/>
<feature type="compositionally biased region" description="Basic residues" evidence="1">
    <location>
        <begin position="1"/>
        <end position="11"/>
    </location>
</feature>
<feature type="region of interest" description="Disordered" evidence="1">
    <location>
        <begin position="1"/>
        <end position="62"/>
    </location>
</feature>
<proteinExistence type="predicted"/>
<dbReference type="EMBL" id="WMIB01000030">
    <property type="protein sequence ID" value="MTH55483.1"/>
    <property type="molecule type" value="Genomic_DNA"/>
</dbReference>
<keyword evidence="3" id="KW-1185">Reference proteome</keyword>
<evidence type="ECO:0000256" key="1">
    <source>
        <dbReference type="SAM" id="MobiDB-lite"/>
    </source>
</evidence>
<dbReference type="RefSeq" id="WP_155113980.1">
    <property type="nucleotide sequence ID" value="NZ_WMIB01000030.1"/>
</dbReference>